<dbReference type="EMBL" id="BFAA01043408">
    <property type="protein sequence ID" value="GCB83811.1"/>
    <property type="molecule type" value="Genomic_DNA"/>
</dbReference>
<evidence type="ECO:0000313" key="3">
    <source>
        <dbReference type="Proteomes" id="UP000288216"/>
    </source>
</evidence>
<evidence type="ECO:0000259" key="1">
    <source>
        <dbReference type="Pfam" id="PF00443"/>
    </source>
</evidence>
<dbReference type="OrthoDB" id="265306at2759"/>
<dbReference type="Proteomes" id="UP000288216">
    <property type="component" value="Unassembled WGS sequence"/>
</dbReference>
<evidence type="ECO:0000313" key="2">
    <source>
        <dbReference type="EMBL" id="GCB83811.1"/>
    </source>
</evidence>
<dbReference type="GO" id="GO:0016579">
    <property type="term" value="P:protein deubiquitination"/>
    <property type="evidence" value="ECO:0007669"/>
    <property type="project" value="InterPro"/>
</dbReference>
<organism evidence="2 3">
    <name type="scientific">Scyliorhinus torazame</name>
    <name type="common">Cloudy catshark</name>
    <name type="synonym">Catulus torazame</name>
    <dbReference type="NCBI Taxonomy" id="75743"/>
    <lineage>
        <taxon>Eukaryota</taxon>
        <taxon>Metazoa</taxon>
        <taxon>Chordata</taxon>
        <taxon>Craniata</taxon>
        <taxon>Vertebrata</taxon>
        <taxon>Chondrichthyes</taxon>
        <taxon>Elasmobranchii</taxon>
        <taxon>Galeomorphii</taxon>
        <taxon>Galeoidea</taxon>
        <taxon>Carcharhiniformes</taxon>
        <taxon>Scyliorhinidae</taxon>
        <taxon>Scyliorhinus</taxon>
    </lineage>
</organism>
<accession>A0A401QEL3</accession>
<proteinExistence type="predicted"/>
<feature type="non-terminal residue" evidence="2">
    <location>
        <position position="1"/>
    </location>
</feature>
<dbReference type="Gene3D" id="3.90.70.10">
    <property type="entry name" value="Cysteine proteinases"/>
    <property type="match status" value="1"/>
</dbReference>
<dbReference type="CDD" id="cd02257">
    <property type="entry name" value="Peptidase_C19"/>
    <property type="match status" value="1"/>
</dbReference>
<dbReference type="InterPro" id="IPR001394">
    <property type="entry name" value="Peptidase_C19_UCH"/>
</dbReference>
<dbReference type="InterPro" id="IPR038765">
    <property type="entry name" value="Papain-like_cys_pep_sf"/>
</dbReference>
<dbReference type="Pfam" id="PF00443">
    <property type="entry name" value="UCH"/>
    <property type="match status" value="1"/>
</dbReference>
<reference evidence="2 3" key="1">
    <citation type="journal article" date="2018" name="Nat. Ecol. Evol.">
        <title>Shark genomes provide insights into elasmobranch evolution and the origin of vertebrates.</title>
        <authorList>
            <person name="Hara Y"/>
            <person name="Yamaguchi K"/>
            <person name="Onimaru K"/>
            <person name="Kadota M"/>
            <person name="Koyanagi M"/>
            <person name="Keeley SD"/>
            <person name="Tatsumi K"/>
            <person name="Tanaka K"/>
            <person name="Motone F"/>
            <person name="Kageyama Y"/>
            <person name="Nozu R"/>
            <person name="Adachi N"/>
            <person name="Nishimura O"/>
            <person name="Nakagawa R"/>
            <person name="Tanegashima C"/>
            <person name="Kiyatake I"/>
            <person name="Matsumoto R"/>
            <person name="Murakumo K"/>
            <person name="Nishida K"/>
            <person name="Terakita A"/>
            <person name="Kuratani S"/>
            <person name="Sato K"/>
            <person name="Hyodo S Kuraku.S."/>
        </authorList>
    </citation>
    <scope>NUCLEOTIDE SEQUENCE [LARGE SCALE GENOMIC DNA]</scope>
</reference>
<dbReference type="AlphaFoldDB" id="A0A401QEL3"/>
<sequence>PRRAQLQRLQQDAQEFLRFLMDWLHIEINRKTRKTPNIMSLSGNRMSADNLERLR</sequence>
<protein>
    <recommendedName>
        <fullName evidence="1">Peptidase C19 ubiquitin carboxyl-terminal hydrolase domain-containing protein</fullName>
    </recommendedName>
</protein>
<feature type="domain" description="Peptidase C19 ubiquitin carboxyl-terminal hydrolase" evidence="1">
    <location>
        <begin position="8"/>
        <end position="44"/>
    </location>
</feature>
<name>A0A401QEL3_SCYTO</name>
<comment type="caution">
    <text evidence="2">The sequence shown here is derived from an EMBL/GenBank/DDBJ whole genome shotgun (WGS) entry which is preliminary data.</text>
</comment>
<dbReference type="GO" id="GO:0004843">
    <property type="term" value="F:cysteine-type deubiquitinase activity"/>
    <property type="evidence" value="ECO:0007669"/>
    <property type="project" value="InterPro"/>
</dbReference>
<gene>
    <name evidence="2" type="ORF">scyTo_0024326</name>
</gene>
<dbReference type="SUPFAM" id="SSF54001">
    <property type="entry name" value="Cysteine proteinases"/>
    <property type="match status" value="1"/>
</dbReference>
<keyword evidence="3" id="KW-1185">Reference proteome</keyword>